<keyword evidence="4" id="KW-1185">Reference proteome</keyword>
<evidence type="ECO:0000256" key="1">
    <source>
        <dbReference type="SAM" id="MobiDB-lite"/>
    </source>
</evidence>
<dbReference type="EMBL" id="JAPKFM010000016">
    <property type="protein sequence ID" value="MCX2965473.1"/>
    <property type="molecule type" value="Genomic_DNA"/>
</dbReference>
<feature type="transmembrane region" description="Helical" evidence="2">
    <location>
        <begin position="61"/>
        <end position="81"/>
    </location>
</feature>
<gene>
    <name evidence="3" type="ORF">OSB52_15360</name>
</gene>
<evidence type="ECO:0000313" key="3">
    <source>
        <dbReference type="EMBL" id="MCX2965473.1"/>
    </source>
</evidence>
<protein>
    <submittedName>
        <fullName evidence="3">DUF3099 domain-containing protein</fullName>
    </submittedName>
</protein>
<dbReference type="RefSeq" id="WP_235722157.1">
    <property type="nucleotide sequence ID" value="NZ_JAPKFM010000016.1"/>
</dbReference>
<keyword evidence="2" id="KW-0812">Transmembrane</keyword>
<dbReference type="Proteomes" id="UP001143347">
    <property type="component" value="Unassembled WGS sequence"/>
</dbReference>
<accession>A0A9X3I573</accession>
<reference evidence="3" key="1">
    <citation type="submission" date="2022-10" db="EMBL/GenBank/DDBJ databases">
        <title>WGS of marine actinomycetes from Thailand.</title>
        <authorList>
            <person name="Thawai C."/>
        </authorList>
    </citation>
    <scope>NUCLEOTIDE SEQUENCE</scope>
    <source>
        <strain evidence="3">SW21</strain>
    </source>
</reference>
<feature type="transmembrane region" description="Helical" evidence="2">
    <location>
        <begin position="36"/>
        <end position="55"/>
    </location>
</feature>
<feature type="region of interest" description="Disordered" evidence="1">
    <location>
        <begin position="108"/>
        <end position="141"/>
    </location>
</feature>
<dbReference type="AlphaFoldDB" id="A0A9X3I573"/>
<comment type="caution">
    <text evidence="3">The sequence shown here is derived from an EMBL/GenBank/DDBJ whole genome shotgun (WGS) entry which is preliminary data.</text>
</comment>
<dbReference type="InterPro" id="IPR021449">
    <property type="entry name" value="DUF3099"/>
</dbReference>
<dbReference type="Pfam" id="PF11298">
    <property type="entry name" value="DUF3099"/>
    <property type="match status" value="1"/>
</dbReference>
<keyword evidence="2" id="KW-1133">Transmembrane helix</keyword>
<organism evidence="3 4">
    <name type="scientific">Gordonia aquimaris</name>
    <dbReference type="NCBI Taxonomy" id="2984863"/>
    <lineage>
        <taxon>Bacteria</taxon>
        <taxon>Bacillati</taxon>
        <taxon>Actinomycetota</taxon>
        <taxon>Actinomycetes</taxon>
        <taxon>Mycobacteriales</taxon>
        <taxon>Gordoniaceae</taxon>
        <taxon>Gordonia</taxon>
    </lineage>
</organism>
<sequence length="141" mass="15309">MSRQGSSGHRTDPQTFLITGAQQSLDDQHRARVRKYLTLMAFRVPALVIAGIVYSATGNGLLALAIVAASIPIPWVAVLIANDRPPRKRGEVAQYKYGVDHSVLGPAGIEGHRQTLDPTIVEGTAESSDEPSRSDRDRRSH</sequence>
<evidence type="ECO:0000313" key="4">
    <source>
        <dbReference type="Proteomes" id="UP001143347"/>
    </source>
</evidence>
<evidence type="ECO:0000256" key="2">
    <source>
        <dbReference type="SAM" id="Phobius"/>
    </source>
</evidence>
<name>A0A9X3I573_9ACTN</name>
<keyword evidence="2" id="KW-0472">Membrane</keyword>
<feature type="compositionally biased region" description="Basic and acidic residues" evidence="1">
    <location>
        <begin position="130"/>
        <end position="141"/>
    </location>
</feature>
<proteinExistence type="predicted"/>